<dbReference type="SUPFAM" id="SSF56219">
    <property type="entry name" value="DNase I-like"/>
    <property type="match status" value="1"/>
</dbReference>
<dbReference type="Gramene" id="TKW25668">
    <property type="protein sequence ID" value="TKW25668"/>
    <property type="gene ID" value="SEVIR_3G133600v2"/>
</dbReference>
<evidence type="ECO:0000313" key="3">
    <source>
        <dbReference type="Proteomes" id="UP000298652"/>
    </source>
</evidence>
<dbReference type="Proteomes" id="UP000298652">
    <property type="component" value="Chromosome 3"/>
</dbReference>
<evidence type="ECO:0000313" key="2">
    <source>
        <dbReference type="EMBL" id="TKW25668.1"/>
    </source>
</evidence>
<proteinExistence type="predicted"/>
<reference evidence="2" key="1">
    <citation type="submission" date="2019-03" db="EMBL/GenBank/DDBJ databases">
        <title>WGS assembly of Setaria viridis.</title>
        <authorList>
            <person name="Huang P."/>
            <person name="Jenkins J."/>
            <person name="Grimwood J."/>
            <person name="Barry K."/>
            <person name="Healey A."/>
            <person name="Mamidi S."/>
            <person name="Sreedasyam A."/>
            <person name="Shu S."/>
            <person name="Feldman M."/>
            <person name="Wu J."/>
            <person name="Yu Y."/>
            <person name="Chen C."/>
            <person name="Johnson J."/>
            <person name="Rokhsar D."/>
            <person name="Baxter I."/>
            <person name="Schmutz J."/>
            <person name="Brutnell T."/>
            <person name="Kellogg E."/>
        </authorList>
    </citation>
    <scope>NUCLEOTIDE SEQUENCE [LARGE SCALE GENOMIC DNA]</scope>
</reference>
<dbReference type="EMBL" id="CM016554">
    <property type="protein sequence ID" value="TKW25668.1"/>
    <property type="molecule type" value="Genomic_DNA"/>
</dbReference>
<dbReference type="InterPro" id="IPR036691">
    <property type="entry name" value="Endo/exonu/phosph_ase_sf"/>
</dbReference>
<evidence type="ECO:0000259" key="1">
    <source>
        <dbReference type="Pfam" id="PF03372"/>
    </source>
</evidence>
<organism evidence="2 3">
    <name type="scientific">Setaria viridis</name>
    <name type="common">Green bristlegrass</name>
    <name type="synonym">Setaria italica subsp. viridis</name>
    <dbReference type="NCBI Taxonomy" id="4556"/>
    <lineage>
        <taxon>Eukaryota</taxon>
        <taxon>Viridiplantae</taxon>
        <taxon>Streptophyta</taxon>
        <taxon>Embryophyta</taxon>
        <taxon>Tracheophyta</taxon>
        <taxon>Spermatophyta</taxon>
        <taxon>Magnoliopsida</taxon>
        <taxon>Liliopsida</taxon>
        <taxon>Poales</taxon>
        <taxon>Poaceae</taxon>
        <taxon>PACMAD clade</taxon>
        <taxon>Panicoideae</taxon>
        <taxon>Panicodae</taxon>
        <taxon>Paniceae</taxon>
        <taxon>Cenchrinae</taxon>
        <taxon>Setaria</taxon>
    </lineage>
</organism>
<gene>
    <name evidence="2" type="ORF">SEVIR_3G133600v2</name>
</gene>
<dbReference type="Pfam" id="PF03372">
    <property type="entry name" value="Exo_endo_phos"/>
    <property type="match status" value="1"/>
</dbReference>
<accession>A0A4U6V8X4</accession>
<dbReference type="InterPro" id="IPR005135">
    <property type="entry name" value="Endo/exonuclease/phosphatase"/>
</dbReference>
<feature type="domain" description="Endonuclease/exonuclease/phosphatase" evidence="1">
    <location>
        <begin position="7"/>
        <end position="81"/>
    </location>
</feature>
<name>A0A4U6V8X4_SETVI</name>
<keyword evidence="3" id="KW-1185">Reference proteome</keyword>
<dbReference type="OMA" id="WKANIAI"/>
<sequence length="113" mass="12708">MHLEVLCWNVRGLNQRARRDMVRETISTTLCHIACLQETKLSEIDQFMVAYLGGHRLDDYIFKLAGGLSGTRGGILLMWNTNHVKLTNLVIGEFHITAMGQMLSTLFVVTASN</sequence>
<dbReference type="Gene3D" id="3.60.10.10">
    <property type="entry name" value="Endonuclease/exonuclease/phosphatase"/>
    <property type="match status" value="1"/>
</dbReference>
<protein>
    <recommendedName>
        <fullName evidence="1">Endonuclease/exonuclease/phosphatase domain-containing protein</fullName>
    </recommendedName>
</protein>
<dbReference type="AlphaFoldDB" id="A0A4U6V8X4"/>